<dbReference type="GO" id="GO:0018114">
    <property type="term" value="F:threonine racemase activity"/>
    <property type="evidence" value="ECO:0007669"/>
    <property type="project" value="TreeGrafter"/>
</dbReference>
<dbReference type="PANTHER" id="PTHR43050">
    <property type="entry name" value="SERINE / THREONINE RACEMASE FAMILY MEMBER"/>
    <property type="match status" value="1"/>
</dbReference>
<evidence type="ECO:0000256" key="1">
    <source>
        <dbReference type="ARBA" id="ARBA00001933"/>
    </source>
</evidence>
<dbReference type="PANTHER" id="PTHR43050:SF1">
    <property type="entry name" value="SERINE RACEMASE"/>
    <property type="match status" value="1"/>
</dbReference>
<sequence length="262" mass="28224">MEFLRTSSSPPFPQLPRSLLQKTTVPTSFSAAARVSNARPLLRKSFSSRLTITPISCSVKALSDSSSRTKSLRPSCLPPLIPLSSALRRDSLTLSSNRVAEVACSGVALSCEGTAIRVFGAEPSYEGADDATRGYYAGERVESVSSLTIADGLRTPVGIYPWQVIFEWKLVSGMYSVTETEIIAALRFKLVTYTRSGSSPWFLGLLETSPLSPSSFKLDCTVLSDTEISCVARATPSPVQGQRPRLQRPCPSVISTNPGILV</sequence>
<keyword evidence="5" id="KW-1185">Reference proteome</keyword>
<dbReference type="InterPro" id="IPR036052">
    <property type="entry name" value="TrpB-like_PALP_sf"/>
</dbReference>
<dbReference type="GO" id="GO:0005524">
    <property type="term" value="F:ATP binding"/>
    <property type="evidence" value="ECO:0007669"/>
    <property type="project" value="TreeGrafter"/>
</dbReference>
<evidence type="ECO:0000256" key="3">
    <source>
        <dbReference type="ARBA" id="ARBA00022898"/>
    </source>
</evidence>
<dbReference type="Proteomes" id="UP001221142">
    <property type="component" value="Unassembled WGS sequence"/>
</dbReference>
<dbReference type="GO" id="GO:0030170">
    <property type="term" value="F:pyridoxal phosphate binding"/>
    <property type="evidence" value="ECO:0007669"/>
    <property type="project" value="TreeGrafter"/>
</dbReference>
<gene>
    <name evidence="4" type="ORF">FB45DRAFT_56797</name>
</gene>
<evidence type="ECO:0000256" key="2">
    <source>
        <dbReference type="ARBA" id="ARBA00010869"/>
    </source>
</evidence>
<proteinExistence type="inferred from homology"/>
<accession>A0AAD7FIY7</accession>
<organism evidence="4 5">
    <name type="scientific">Roridomyces roridus</name>
    <dbReference type="NCBI Taxonomy" id="1738132"/>
    <lineage>
        <taxon>Eukaryota</taxon>
        <taxon>Fungi</taxon>
        <taxon>Dikarya</taxon>
        <taxon>Basidiomycota</taxon>
        <taxon>Agaricomycotina</taxon>
        <taxon>Agaricomycetes</taxon>
        <taxon>Agaricomycetidae</taxon>
        <taxon>Agaricales</taxon>
        <taxon>Marasmiineae</taxon>
        <taxon>Mycenaceae</taxon>
        <taxon>Roridomyces</taxon>
    </lineage>
</organism>
<keyword evidence="3" id="KW-0663">Pyridoxal phosphate</keyword>
<dbReference type="EMBL" id="JARKIF010000011">
    <property type="protein sequence ID" value="KAJ7626974.1"/>
    <property type="molecule type" value="Genomic_DNA"/>
</dbReference>
<dbReference type="Gene3D" id="3.40.50.1100">
    <property type="match status" value="1"/>
</dbReference>
<evidence type="ECO:0000313" key="5">
    <source>
        <dbReference type="Proteomes" id="UP001221142"/>
    </source>
</evidence>
<name>A0AAD7FIY7_9AGAR</name>
<comment type="cofactor">
    <cofactor evidence="1">
        <name>pyridoxal 5'-phosphate</name>
        <dbReference type="ChEBI" id="CHEBI:597326"/>
    </cofactor>
</comment>
<comment type="caution">
    <text evidence="4">The sequence shown here is derived from an EMBL/GenBank/DDBJ whole genome shotgun (WGS) entry which is preliminary data.</text>
</comment>
<dbReference type="GO" id="GO:0000287">
    <property type="term" value="F:magnesium ion binding"/>
    <property type="evidence" value="ECO:0007669"/>
    <property type="project" value="TreeGrafter"/>
</dbReference>
<reference evidence="4" key="1">
    <citation type="submission" date="2023-03" db="EMBL/GenBank/DDBJ databases">
        <title>Massive genome expansion in bonnet fungi (Mycena s.s.) driven by repeated elements and novel gene families across ecological guilds.</title>
        <authorList>
            <consortium name="Lawrence Berkeley National Laboratory"/>
            <person name="Harder C.B."/>
            <person name="Miyauchi S."/>
            <person name="Viragh M."/>
            <person name="Kuo A."/>
            <person name="Thoen E."/>
            <person name="Andreopoulos B."/>
            <person name="Lu D."/>
            <person name="Skrede I."/>
            <person name="Drula E."/>
            <person name="Henrissat B."/>
            <person name="Morin E."/>
            <person name="Kohler A."/>
            <person name="Barry K."/>
            <person name="LaButti K."/>
            <person name="Morin E."/>
            <person name="Salamov A."/>
            <person name="Lipzen A."/>
            <person name="Mereny Z."/>
            <person name="Hegedus B."/>
            <person name="Baldrian P."/>
            <person name="Stursova M."/>
            <person name="Weitz H."/>
            <person name="Taylor A."/>
            <person name="Grigoriev I.V."/>
            <person name="Nagy L.G."/>
            <person name="Martin F."/>
            <person name="Kauserud H."/>
        </authorList>
    </citation>
    <scope>NUCLEOTIDE SEQUENCE</scope>
    <source>
        <strain evidence="4">9284</strain>
    </source>
</reference>
<dbReference type="SUPFAM" id="SSF53686">
    <property type="entry name" value="Tryptophan synthase beta subunit-like PLP-dependent enzymes"/>
    <property type="match status" value="1"/>
</dbReference>
<dbReference type="GO" id="GO:0030378">
    <property type="term" value="F:serine racemase activity"/>
    <property type="evidence" value="ECO:0007669"/>
    <property type="project" value="TreeGrafter"/>
</dbReference>
<comment type="similarity">
    <text evidence="2">Belongs to the serine/threonine dehydratase family.</text>
</comment>
<dbReference type="GO" id="GO:0003941">
    <property type="term" value="F:L-serine ammonia-lyase activity"/>
    <property type="evidence" value="ECO:0007669"/>
    <property type="project" value="TreeGrafter"/>
</dbReference>
<dbReference type="AlphaFoldDB" id="A0AAD7FIY7"/>
<protein>
    <submittedName>
        <fullName evidence="4">Uncharacterized protein</fullName>
    </submittedName>
</protein>
<evidence type="ECO:0000313" key="4">
    <source>
        <dbReference type="EMBL" id="KAJ7626974.1"/>
    </source>
</evidence>
<dbReference type="GO" id="GO:0008721">
    <property type="term" value="F:D-serine ammonia-lyase activity"/>
    <property type="evidence" value="ECO:0007669"/>
    <property type="project" value="TreeGrafter"/>
</dbReference>